<protein>
    <submittedName>
        <fullName evidence="5">Transcription factor TFIIIC subunit tfc6</fullName>
    </submittedName>
</protein>
<dbReference type="GO" id="GO:0005634">
    <property type="term" value="C:nucleus"/>
    <property type="evidence" value="ECO:0007669"/>
    <property type="project" value="UniProtKB-SubCell"/>
</dbReference>
<dbReference type="GO" id="GO:0000127">
    <property type="term" value="C:transcription factor TFIIIC complex"/>
    <property type="evidence" value="ECO:0007669"/>
    <property type="project" value="TreeGrafter"/>
</dbReference>
<evidence type="ECO:0000256" key="2">
    <source>
        <dbReference type="ARBA" id="ARBA00023163"/>
    </source>
</evidence>
<evidence type="ECO:0000256" key="3">
    <source>
        <dbReference type="ARBA" id="ARBA00023242"/>
    </source>
</evidence>
<keyword evidence="2" id="KW-0804">Transcription</keyword>
<keyword evidence="6" id="KW-1185">Reference proteome</keyword>
<reference evidence="5 6" key="1">
    <citation type="journal article" date="2019" name="BMC Genomics">
        <title>Chromosome level assembly and comparative genome analysis confirm lager-brewing yeasts originated from a single hybridization.</title>
        <authorList>
            <person name="Salazar A.N."/>
            <person name="Gorter de Vries A.R."/>
            <person name="van den Broek M."/>
            <person name="Brouwers N."/>
            <person name="de la Torre Cortes P."/>
            <person name="Kuijpers N.G.A."/>
            <person name="Daran J.G."/>
            <person name="Abeel T."/>
        </authorList>
    </citation>
    <scope>NUCLEOTIDE SEQUENCE [LARGE SCALE GENOMIC DNA]</scope>
    <source>
        <strain evidence="5 6">CBS 1483</strain>
    </source>
</reference>
<dbReference type="AlphaFoldDB" id="A0A6C1E2Z6"/>
<gene>
    <name evidence="5" type="primary">TFC6_2</name>
    <name evidence="5" type="ORF">GRS66_006152</name>
</gene>
<evidence type="ECO:0000313" key="5">
    <source>
        <dbReference type="EMBL" id="QID83678.1"/>
    </source>
</evidence>
<feature type="compositionally biased region" description="Acidic residues" evidence="4">
    <location>
        <begin position="84"/>
        <end position="99"/>
    </location>
</feature>
<feature type="compositionally biased region" description="Basic residues" evidence="4">
    <location>
        <begin position="123"/>
        <end position="133"/>
    </location>
</feature>
<name>A0A6C1E2Z6_SACPS</name>
<comment type="subcellular location">
    <subcellularLocation>
        <location evidence="1">Nucleus</location>
    </subcellularLocation>
</comment>
<feature type="compositionally biased region" description="Polar residues" evidence="4">
    <location>
        <begin position="109"/>
        <end position="121"/>
    </location>
</feature>
<dbReference type="PANTHER" id="PTHR15052:SF2">
    <property type="entry name" value="GENERAL TRANSCRIPTION FACTOR 3C POLYPEPTIDE 2"/>
    <property type="match status" value="1"/>
</dbReference>
<dbReference type="InterPro" id="IPR015943">
    <property type="entry name" value="WD40/YVTN_repeat-like_dom_sf"/>
</dbReference>
<dbReference type="Proteomes" id="UP000501346">
    <property type="component" value="Chromosome SeII-SeIV"/>
</dbReference>
<evidence type="ECO:0000256" key="4">
    <source>
        <dbReference type="SAM" id="MobiDB-lite"/>
    </source>
</evidence>
<dbReference type="PANTHER" id="PTHR15052">
    <property type="entry name" value="RNA POLYMERASE III TRANSCRIPTION INITIATION FACTOR COMPLEX SUBUNIT"/>
    <property type="match status" value="1"/>
</dbReference>
<dbReference type="Gene3D" id="2.130.10.10">
    <property type="entry name" value="YVTN repeat-like/Quinoprotein amine dehydrogenase"/>
    <property type="match status" value="1"/>
</dbReference>
<dbReference type="SUPFAM" id="SSF50978">
    <property type="entry name" value="WD40 repeat-like"/>
    <property type="match status" value="1"/>
</dbReference>
<feature type="compositionally biased region" description="Polar residues" evidence="4">
    <location>
        <begin position="61"/>
        <end position="71"/>
    </location>
</feature>
<sequence length="675" mass="75387">MASVPVKKRGRPRKAVVPQVALDGSSGGASDDSRSKRPKRNASKKAIANLAQLMTVDVDDTINTQRLSNQDDGGDSDFTVNEENNSEDDYDVDLEDDKELEASKEGVSDLNSNKSGNSDQSNGKRKASKKTNAKKSSADKVPKNKRSHGSSLEQKGRPIRLLKDLSSARDKIERIYGLNREKLLQLAKVKEGFETSIFDFPLENIQPDSPYFVCPQPPYTKENVYDKVIGDKNKTIYHEITKIEFENMVKLRKERLKLLVGEVDATMSTDDRMEFPILPNGKRTGFVYNVGGLVTDIAWLNVDKGLDTNENYQYLAVAISQYMDEPLNEHLEMFDREKHSSCIQIFKLNTFTLQFVKDQTIVHSFGEVWNLKWHEGCYASHLVGCLSFVSQEGSVNFLEIIKSVSDIHVFKICEKPSLVLSLADSLITTFDFLSSTTVVCGFKNGFVAEFDLSDPELPSFYEQLHDSYVLSISVAFSDFEDTVISTVSVDGFFYVFNPKDIATTKTTISRFRGSNLVPVVYCPQIYSYIYSDGASSLRAVPPRAAFAVHPLVSRETTITAIGVSRLHPMVLAGSADGGLVITNAARRLLHGIKNSSSTQKSLRLWKWDYSMKDDKYRLDSAYEVYPLTVNDVSKAKIDPHGINITCTKWSETSMGGKFYAFANSAGFLTLEHLGK</sequence>
<dbReference type="InterPro" id="IPR036322">
    <property type="entry name" value="WD40_repeat_dom_sf"/>
</dbReference>
<organism evidence="5 6">
    <name type="scientific">Saccharomyces pastorianus</name>
    <name type="common">Lager yeast</name>
    <name type="synonym">Saccharomyces cerevisiae x Saccharomyces eubayanus</name>
    <dbReference type="NCBI Taxonomy" id="27292"/>
    <lineage>
        <taxon>Eukaryota</taxon>
        <taxon>Fungi</taxon>
        <taxon>Dikarya</taxon>
        <taxon>Ascomycota</taxon>
        <taxon>Saccharomycotina</taxon>
        <taxon>Saccharomycetes</taxon>
        <taxon>Saccharomycetales</taxon>
        <taxon>Saccharomycetaceae</taxon>
        <taxon>Saccharomyces</taxon>
    </lineage>
</organism>
<keyword evidence="3" id="KW-0539">Nucleus</keyword>
<dbReference type="GO" id="GO:0006383">
    <property type="term" value="P:transcription by RNA polymerase III"/>
    <property type="evidence" value="ECO:0007669"/>
    <property type="project" value="TreeGrafter"/>
</dbReference>
<dbReference type="OrthoDB" id="4703at2759"/>
<proteinExistence type="predicted"/>
<dbReference type="EMBL" id="CP048999">
    <property type="protein sequence ID" value="QID83678.1"/>
    <property type="molecule type" value="Genomic_DNA"/>
</dbReference>
<feature type="compositionally biased region" description="Basic residues" evidence="4">
    <location>
        <begin position="1"/>
        <end position="14"/>
    </location>
</feature>
<feature type="region of interest" description="Disordered" evidence="4">
    <location>
        <begin position="58"/>
        <end position="158"/>
    </location>
</feature>
<feature type="region of interest" description="Disordered" evidence="4">
    <location>
        <begin position="1"/>
        <end position="44"/>
    </location>
</feature>
<accession>A0A6C1E2Z6</accession>
<evidence type="ECO:0000256" key="1">
    <source>
        <dbReference type="ARBA" id="ARBA00004123"/>
    </source>
</evidence>
<dbReference type="InterPro" id="IPR052416">
    <property type="entry name" value="GTF3C_component"/>
</dbReference>
<evidence type="ECO:0000313" key="6">
    <source>
        <dbReference type="Proteomes" id="UP000501346"/>
    </source>
</evidence>